<dbReference type="EMBL" id="LJZV01000003">
    <property type="protein sequence ID" value="KZD94264.1"/>
    <property type="molecule type" value="Genomic_DNA"/>
</dbReference>
<proteinExistence type="inferred from homology"/>
<comment type="caution">
    <text evidence="7">The sequence shown here is derived from an EMBL/GenBank/DDBJ whole genome shotgun (WGS) entry which is preliminary data.</text>
</comment>
<evidence type="ECO:0000313" key="9">
    <source>
        <dbReference type="EMBL" id="MBO3794611.1"/>
    </source>
</evidence>
<evidence type="ECO:0000256" key="6">
    <source>
        <dbReference type="PROSITE-ProRule" id="PRU00339"/>
    </source>
</evidence>
<evidence type="ECO:0000256" key="3">
    <source>
        <dbReference type="ARBA" id="ARBA00022737"/>
    </source>
</evidence>
<evidence type="ECO:0000313" key="11">
    <source>
        <dbReference type="Proteomes" id="UP000076442"/>
    </source>
</evidence>
<dbReference type="STRING" id="483913.AN935_01950"/>
<dbReference type="Pfam" id="PF13424">
    <property type="entry name" value="TPR_12"/>
    <property type="match status" value="1"/>
</dbReference>
<dbReference type="Proteomes" id="UP000665181">
    <property type="component" value="Unassembled WGS sequence"/>
</dbReference>
<comment type="subcellular location">
    <subcellularLocation>
        <location evidence="1">Cytoplasm</location>
    </subcellularLocation>
</comment>
<gene>
    <name evidence="9" type="primary">rapC</name>
    <name evidence="8" type="ORF">B4122_0960</name>
    <name evidence="9" type="ORF">J5227_09855</name>
    <name evidence="7" type="ORF">SC09_Contig25orf00772</name>
</gene>
<organism evidence="7 10">
    <name type="scientific">Bacillus subtilis</name>
    <dbReference type="NCBI Taxonomy" id="1423"/>
    <lineage>
        <taxon>Bacteria</taxon>
        <taxon>Bacillati</taxon>
        <taxon>Bacillota</taxon>
        <taxon>Bacilli</taxon>
        <taxon>Bacillales</taxon>
        <taxon>Bacillaceae</taxon>
        <taxon>Bacillus</taxon>
    </lineage>
</organism>
<evidence type="ECO:0000256" key="5">
    <source>
        <dbReference type="ARBA" id="ARBA00038253"/>
    </source>
</evidence>
<reference evidence="7 10" key="1">
    <citation type="submission" date="2014-12" db="EMBL/GenBank/DDBJ databases">
        <title>Comparative genome analysis of Bacillus coagulans HM-08, Clostridium butyricum HM-68, Bacillus subtilis HM-66 and Bacillus licheniformis BL-09.</title>
        <authorList>
            <person name="Zhang H."/>
        </authorList>
    </citation>
    <scope>NUCLEOTIDE SEQUENCE [LARGE SCALE GENOMIC DNA]</scope>
    <source>
        <strain evidence="7 10">HM-66</strain>
    </source>
</reference>
<dbReference type="PROSITE" id="PS50005">
    <property type="entry name" value="TPR"/>
    <property type="match status" value="1"/>
</dbReference>
<evidence type="ECO:0000256" key="4">
    <source>
        <dbReference type="ARBA" id="ARBA00022803"/>
    </source>
</evidence>
<feature type="repeat" description="TPR" evidence="6">
    <location>
        <begin position="223"/>
        <end position="256"/>
    </location>
</feature>
<accession>A0A0D1KXJ1</accession>
<dbReference type="Pfam" id="PF18801">
    <property type="entry name" value="RapH_N"/>
    <property type="match status" value="1"/>
</dbReference>
<dbReference type="PANTHER" id="PTHR46630:SF1">
    <property type="entry name" value="TETRATRICOPEPTIDE REPEAT PROTEIN 29"/>
    <property type="match status" value="1"/>
</dbReference>
<sequence length="382" mass="45650">MKSGVIPSSAVGQKINEWYRYIRTFSVPDAEVLKAEIQQELKHMQHDSNLLLYYSLMEFRHQLMLDYLEPLEKLNIEDQPSLSELSRNIDSNQADLKGLLDYYVNFFRGMYEFDKREFISAITYYKQAEKKLSFVADHIERAEFYFKIAEAYYYMKQTYFSLINIKNAYEIYVEQETYNVRIIQCHFVFGVNLMDERNFEQAARHFKLALNMAQAEQKAQLVGRAYYNLGLCYYNQDLLDPAIDYFEKAVSTFESSRIVNSLPQAYFLITLIYYKQGKHDKASEYHKRGYEYAKETDDADYAVKFEFLQSLYQDQPNEEGIERCFQYLKNKNMYADIEDLALEVAKYYYEQKWFKLSASYFLQVEEARKQIQRSEGLYEIEI</sequence>
<reference evidence="9" key="3">
    <citation type="submission" date="2021-03" db="EMBL/GenBank/DDBJ databases">
        <title>Isolation of Bacillus subtilis from fermented food sample.</title>
        <authorList>
            <person name="Lakshmanan V."/>
            <person name="Athira K."/>
            <person name="Rajagopal K."/>
        </authorList>
    </citation>
    <scope>NUCLEOTIDE SEQUENCE</scope>
    <source>
        <strain evidence="9">S1</strain>
    </source>
</reference>
<evidence type="ECO:0000313" key="7">
    <source>
        <dbReference type="EMBL" id="KIU10902.1"/>
    </source>
</evidence>
<dbReference type="Proteomes" id="UP000076442">
    <property type="component" value="Unassembled WGS sequence"/>
</dbReference>
<keyword evidence="2" id="KW-0963">Cytoplasm</keyword>
<dbReference type="EMBL" id="JXBC01000004">
    <property type="protein sequence ID" value="KIU10902.1"/>
    <property type="molecule type" value="Genomic_DNA"/>
</dbReference>
<dbReference type="PATRIC" id="fig|1423.134.peg.2484"/>
<dbReference type="InterPro" id="IPR011990">
    <property type="entry name" value="TPR-like_helical_dom_sf"/>
</dbReference>
<reference evidence="8 11" key="2">
    <citation type="submission" date="2015-09" db="EMBL/GenBank/DDBJ databases">
        <title>Spore heat resistance.</title>
        <authorList>
            <person name="Boekhorst J."/>
            <person name="Berendsen E.M."/>
            <person name="Wells-Bennik M.H."/>
            <person name="Kuipers O.P."/>
        </authorList>
    </citation>
    <scope>NUCLEOTIDE SEQUENCE [LARGE SCALE GENOMIC DNA]</scope>
    <source>
        <strain evidence="8 11">B4122</strain>
    </source>
</reference>
<dbReference type="EMBL" id="JAGFPW010000007">
    <property type="protein sequence ID" value="MBO3794611.1"/>
    <property type="molecule type" value="Genomic_DNA"/>
</dbReference>
<dbReference type="InterPro" id="IPR051476">
    <property type="entry name" value="Bac_ResReg_Asp_Phosphatase"/>
</dbReference>
<dbReference type="InterPro" id="IPR019734">
    <property type="entry name" value="TPR_rpt"/>
</dbReference>
<evidence type="ECO:0000313" key="10">
    <source>
        <dbReference type="Proteomes" id="UP000032247"/>
    </source>
</evidence>
<keyword evidence="4 6" id="KW-0802">TPR repeat</keyword>
<name>A0A0D1KXJ1_BACIU</name>
<comment type="similarity">
    <text evidence="5">Belongs to the Rap family.</text>
</comment>
<dbReference type="PANTHER" id="PTHR46630">
    <property type="entry name" value="TETRATRICOPEPTIDE REPEAT PROTEIN 29"/>
    <property type="match status" value="1"/>
</dbReference>
<dbReference type="Gene3D" id="1.25.40.10">
    <property type="entry name" value="Tetratricopeptide repeat domain"/>
    <property type="match status" value="1"/>
</dbReference>
<evidence type="ECO:0000313" key="8">
    <source>
        <dbReference type="EMBL" id="KZD94264.1"/>
    </source>
</evidence>
<dbReference type="SUPFAM" id="SSF48452">
    <property type="entry name" value="TPR-like"/>
    <property type="match status" value="2"/>
</dbReference>
<dbReference type="SMART" id="SM00028">
    <property type="entry name" value="TPR"/>
    <property type="match status" value="5"/>
</dbReference>
<evidence type="ECO:0000256" key="2">
    <source>
        <dbReference type="ARBA" id="ARBA00022490"/>
    </source>
</evidence>
<dbReference type="Proteomes" id="UP000032247">
    <property type="component" value="Unassembled WGS sequence"/>
</dbReference>
<dbReference type="AlphaFoldDB" id="A0A0D1KXJ1"/>
<dbReference type="GO" id="GO:0005737">
    <property type="term" value="C:cytoplasm"/>
    <property type="evidence" value="ECO:0007669"/>
    <property type="project" value="UniProtKB-SubCell"/>
</dbReference>
<evidence type="ECO:0000256" key="1">
    <source>
        <dbReference type="ARBA" id="ARBA00004496"/>
    </source>
</evidence>
<protein>
    <submittedName>
        <fullName evidence="7 9">Response regulator aspartate phosphatase</fullName>
    </submittedName>
</protein>
<dbReference type="RefSeq" id="WP_014475800.1">
    <property type="nucleotide sequence ID" value="NZ_AP028964.1"/>
</dbReference>
<keyword evidence="3" id="KW-0677">Repeat</keyword>